<feature type="compositionally biased region" description="Basic and acidic residues" evidence="1">
    <location>
        <begin position="81"/>
        <end position="95"/>
    </location>
</feature>
<organism evidence="2 3">
    <name type="scientific">Zasmidium cellare ATCC 36951</name>
    <dbReference type="NCBI Taxonomy" id="1080233"/>
    <lineage>
        <taxon>Eukaryota</taxon>
        <taxon>Fungi</taxon>
        <taxon>Dikarya</taxon>
        <taxon>Ascomycota</taxon>
        <taxon>Pezizomycotina</taxon>
        <taxon>Dothideomycetes</taxon>
        <taxon>Dothideomycetidae</taxon>
        <taxon>Mycosphaerellales</taxon>
        <taxon>Mycosphaerellaceae</taxon>
        <taxon>Zasmidium</taxon>
    </lineage>
</organism>
<proteinExistence type="predicted"/>
<feature type="region of interest" description="Disordered" evidence="1">
    <location>
        <begin position="273"/>
        <end position="359"/>
    </location>
</feature>
<evidence type="ECO:0000256" key="1">
    <source>
        <dbReference type="SAM" id="MobiDB-lite"/>
    </source>
</evidence>
<protein>
    <submittedName>
        <fullName evidence="2">Uncharacterized protein</fullName>
    </submittedName>
</protein>
<name>A0A6A6CEK8_ZASCE</name>
<dbReference type="EMBL" id="ML993603">
    <property type="protein sequence ID" value="KAF2164670.1"/>
    <property type="molecule type" value="Genomic_DNA"/>
</dbReference>
<evidence type="ECO:0000313" key="3">
    <source>
        <dbReference type="Proteomes" id="UP000799537"/>
    </source>
</evidence>
<gene>
    <name evidence="2" type="ORF">M409DRAFT_25064</name>
</gene>
<reference evidence="2" key="1">
    <citation type="journal article" date="2020" name="Stud. Mycol.">
        <title>101 Dothideomycetes genomes: a test case for predicting lifestyles and emergence of pathogens.</title>
        <authorList>
            <person name="Haridas S."/>
            <person name="Albert R."/>
            <person name="Binder M."/>
            <person name="Bloem J."/>
            <person name="Labutti K."/>
            <person name="Salamov A."/>
            <person name="Andreopoulos B."/>
            <person name="Baker S."/>
            <person name="Barry K."/>
            <person name="Bills G."/>
            <person name="Bluhm B."/>
            <person name="Cannon C."/>
            <person name="Castanera R."/>
            <person name="Culley D."/>
            <person name="Daum C."/>
            <person name="Ezra D."/>
            <person name="Gonzalez J."/>
            <person name="Henrissat B."/>
            <person name="Kuo A."/>
            <person name="Liang C."/>
            <person name="Lipzen A."/>
            <person name="Lutzoni F."/>
            <person name="Magnuson J."/>
            <person name="Mondo S."/>
            <person name="Nolan M."/>
            <person name="Ohm R."/>
            <person name="Pangilinan J."/>
            <person name="Park H.-J."/>
            <person name="Ramirez L."/>
            <person name="Alfaro M."/>
            <person name="Sun H."/>
            <person name="Tritt A."/>
            <person name="Yoshinaga Y."/>
            <person name="Zwiers L.-H."/>
            <person name="Turgeon B."/>
            <person name="Goodwin S."/>
            <person name="Spatafora J."/>
            <person name="Crous P."/>
            <person name="Grigoriev I."/>
        </authorList>
    </citation>
    <scope>NUCLEOTIDE SEQUENCE</scope>
    <source>
        <strain evidence="2">ATCC 36951</strain>
    </source>
</reference>
<keyword evidence="3" id="KW-1185">Reference proteome</keyword>
<dbReference type="OrthoDB" id="3644235at2759"/>
<dbReference type="AlphaFoldDB" id="A0A6A6CEK8"/>
<feature type="compositionally biased region" description="Polar residues" evidence="1">
    <location>
        <begin position="68"/>
        <end position="78"/>
    </location>
</feature>
<feature type="compositionally biased region" description="Acidic residues" evidence="1">
    <location>
        <begin position="295"/>
        <end position="320"/>
    </location>
</feature>
<sequence>MSASRMPQTIIDLTGSDDEGAGSPSRQASSASARAPKREASAADHDEAPPHKRPRTGSPAASPADQLADTTAGATASTEAPRIDRTITRKSALDKMKQRAPRYLTTWSSEEGVEFKNPDKFCIKPPFYIRWQPHDYINLAEHIRYQFDPIPFARAADKPVEEVNIIAARLICNPLYDAGEAMKRGQEGIDEIKAAFRASATPSRPWANRTIKGELDAIKTGGELRVICDDGSLEEIGVDQLDVTDTKYLDSTLSKGDWMLFYGRSEEAYDEMMGKNEGVKKNGEAKKRGDKAKTDDEDENDNGETDEDQADEDEEKTDDDEAKRDASKRTKGKGKEAQPEKQMNQARSDEASKKRKRDV</sequence>
<feature type="compositionally biased region" description="Basic and acidic residues" evidence="1">
    <location>
        <begin position="321"/>
        <end position="339"/>
    </location>
</feature>
<dbReference type="RefSeq" id="XP_033665559.1">
    <property type="nucleotide sequence ID" value="XM_033807528.1"/>
</dbReference>
<feature type="region of interest" description="Disordered" evidence="1">
    <location>
        <begin position="1"/>
        <end position="95"/>
    </location>
</feature>
<feature type="compositionally biased region" description="Basic and acidic residues" evidence="1">
    <location>
        <begin position="36"/>
        <end position="50"/>
    </location>
</feature>
<dbReference type="Proteomes" id="UP000799537">
    <property type="component" value="Unassembled WGS sequence"/>
</dbReference>
<feature type="compositionally biased region" description="Basic and acidic residues" evidence="1">
    <location>
        <begin position="347"/>
        <end position="359"/>
    </location>
</feature>
<dbReference type="GeneID" id="54560800"/>
<evidence type="ECO:0000313" key="2">
    <source>
        <dbReference type="EMBL" id="KAF2164670.1"/>
    </source>
</evidence>
<feature type="compositionally biased region" description="Low complexity" evidence="1">
    <location>
        <begin position="21"/>
        <end position="34"/>
    </location>
</feature>
<feature type="compositionally biased region" description="Basic and acidic residues" evidence="1">
    <location>
        <begin position="273"/>
        <end position="294"/>
    </location>
</feature>
<accession>A0A6A6CEK8</accession>